<dbReference type="SUPFAM" id="SSF51182">
    <property type="entry name" value="RmlC-like cupins"/>
    <property type="match status" value="1"/>
</dbReference>
<organism evidence="1 2">
    <name type="scientific">Pseudonocardia alaniniphila</name>
    <dbReference type="NCBI Taxonomy" id="75291"/>
    <lineage>
        <taxon>Bacteria</taxon>
        <taxon>Bacillati</taxon>
        <taxon>Actinomycetota</taxon>
        <taxon>Actinomycetes</taxon>
        <taxon>Pseudonocardiales</taxon>
        <taxon>Pseudonocardiaceae</taxon>
        <taxon>Pseudonocardia</taxon>
    </lineage>
</organism>
<dbReference type="InterPro" id="IPR014710">
    <property type="entry name" value="RmlC-like_jellyroll"/>
</dbReference>
<proteinExistence type="predicted"/>
<reference evidence="1 2" key="1">
    <citation type="submission" date="2022-03" db="EMBL/GenBank/DDBJ databases">
        <title>Pseudonocardia alaer sp. nov., a novel actinomycete isolated from reed forest soil.</title>
        <authorList>
            <person name="Wang L."/>
        </authorList>
    </citation>
    <scope>NUCLEOTIDE SEQUENCE [LARGE SCALE GENOMIC DNA]</scope>
    <source>
        <strain evidence="1 2">Y-16303</strain>
    </source>
</reference>
<dbReference type="Proteomes" id="UP001299970">
    <property type="component" value="Unassembled WGS sequence"/>
</dbReference>
<evidence type="ECO:0008006" key="3">
    <source>
        <dbReference type="Google" id="ProtNLM"/>
    </source>
</evidence>
<dbReference type="InterPro" id="IPR011051">
    <property type="entry name" value="RmlC_Cupin_sf"/>
</dbReference>
<sequence>MTAAREYPMRKKTINIFKEGKKTWGSYDDFPLAAVGVDPAPHLSRNSVAQPFHLVTAMDELLVTMAGTGTVEFRTPSGVTTLEFEPGTVTYLPARTPSRVLPATEALQVRLKAPTPNQEAAAFFCTSCDALVHSIEFVADVPQQKYWDAVVAFNGSVEQRTCTRCGTVADPVDLSGVAWNDVADVLKA</sequence>
<keyword evidence="2" id="KW-1185">Reference proteome</keyword>
<evidence type="ECO:0000313" key="2">
    <source>
        <dbReference type="Proteomes" id="UP001299970"/>
    </source>
</evidence>
<protein>
    <recommendedName>
        <fullName evidence="3">3-hydroxyanthranilate 3,4-dioxygenase</fullName>
    </recommendedName>
</protein>
<gene>
    <name evidence="1" type="ORF">MMF94_39395</name>
</gene>
<name>A0ABS9TTG1_9PSEU</name>
<dbReference type="RefSeq" id="WP_241042593.1">
    <property type="nucleotide sequence ID" value="NZ_BAAAJF010000041.1"/>
</dbReference>
<accession>A0ABS9TTG1</accession>
<evidence type="ECO:0000313" key="1">
    <source>
        <dbReference type="EMBL" id="MCH6171787.1"/>
    </source>
</evidence>
<dbReference type="EMBL" id="JAKXMK010000049">
    <property type="protein sequence ID" value="MCH6171787.1"/>
    <property type="molecule type" value="Genomic_DNA"/>
</dbReference>
<comment type="caution">
    <text evidence="1">The sequence shown here is derived from an EMBL/GenBank/DDBJ whole genome shotgun (WGS) entry which is preliminary data.</text>
</comment>
<dbReference type="Gene3D" id="2.60.120.10">
    <property type="entry name" value="Jelly Rolls"/>
    <property type="match status" value="1"/>
</dbReference>